<keyword evidence="1" id="KW-1133">Transmembrane helix</keyword>
<organism evidence="2">
    <name type="scientific">Siphoviridae sp. ct7es18</name>
    <dbReference type="NCBI Taxonomy" id="2826166"/>
    <lineage>
        <taxon>Viruses</taxon>
        <taxon>Duplodnaviria</taxon>
        <taxon>Heunggongvirae</taxon>
        <taxon>Uroviricota</taxon>
        <taxon>Caudoviricetes</taxon>
    </lineage>
</organism>
<evidence type="ECO:0000313" key="2">
    <source>
        <dbReference type="EMBL" id="DAD81555.1"/>
    </source>
</evidence>
<evidence type="ECO:0000256" key="1">
    <source>
        <dbReference type="SAM" id="Phobius"/>
    </source>
</evidence>
<protein>
    <submittedName>
        <fullName evidence="2">Uncharacterized protein</fullName>
    </submittedName>
</protein>
<feature type="transmembrane region" description="Helical" evidence="1">
    <location>
        <begin position="20"/>
        <end position="39"/>
    </location>
</feature>
<keyword evidence="1" id="KW-0812">Transmembrane</keyword>
<keyword evidence="1" id="KW-0472">Membrane</keyword>
<sequence>MNSLPVVGNPSSQMDYTTSWAGFSSHTLEVFFVSAFFTMEITRMSTSSRAEMMRANVSYKFLTAASSICAHPCQHMCGAAAPEQEVSR</sequence>
<accession>A0A8S5MI27</accession>
<reference evidence="2" key="1">
    <citation type="journal article" date="2021" name="Proc. Natl. Acad. Sci. U.S.A.">
        <title>A Catalog of Tens of Thousands of Viruses from Human Metagenomes Reveals Hidden Associations with Chronic Diseases.</title>
        <authorList>
            <person name="Tisza M.J."/>
            <person name="Buck C.B."/>
        </authorList>
    </citation>
    <scope>NUCLEOTIDE SEQUENCE</scope>
    <source>
        <strain evidence="2">Ct7es18</strain>
    </source>
</reference>
<proteinExistence type="predicted"/>
<name>A0A8S5MI27_9CAUD</name>
<dbReference type="EMBL" id="BK014903">
    <property type="protein sequence ID" value="DAD81555.1"/>
    <property type="molecule type" value="Genomic_DNA"/>
</dbReference>